<feature type="compositionally biased region" description="Basic and acidic residues" evidence="1">
    <location>
        <begin position="310"/>
        <end position="320"/>
    </location>
</feature>
<name>A0A2P6V0G7_9CHLO</name>
<evidence type="ECO:0000313" key="3">
    <source>
        <dbReference type="Proteomes" id="UP000239649"/>
    </source>
</evidence>
<feature type="compositionally biased region" description="Polar residues" evidence="1">
    <location>
        <begin position="836"/>
        <end position="847"/>
    </location>
</feature>
<feature type="region of interest" description="Disordered" evidence="1">
    <location>
        <begin position="829"/>
        <end position="876"/>
    </location>
</feature>
<comment type="caution">
    <text evidence="2">The sequence shown here is derived from an EMBL/GenBank/DDBJ whole genome shotgun (WGS) entry which is preliminary data.</text>
</comment>
<dbReference type="AlphaFoldDB" id="A0A2P6V0G7"/>
<accession>A0A2P6V0G7</accession>
<dbReference type="EMBL" id="LHPF02000053">
    <property type="protein sequence ID" value="PSC67586.1"/>
    <property type="molecule type" value="Genomic_DNA"/>
</dbReference>
<protein>
    <submittedName>
        <fullName evidence="2">Glycerophosphodiester phosphodiesterase gde1 isoform A</fullName>
    </submittedName>
</protein>
<evidence type="ECO:0000256" key="1">
    <source>
        <dbReference type="SAM" id="MobiDB-lite"/>
    </source>
</evidence>
<feature type="compositionally biased region" description="Acidic residues" evidence="1">
    <location>
        <begin position="588"/>
        <end position="597"/>
    </location>
</feature>
<sequence length="876" mass="92844">MAGAADVDFGSRPQVVVQVSKDRVVAPPPRFLSCSDESLLSYFQGTLGGGDGAPEGDQLAALYSLLEGVIQHDFLAQRRRLEADFALFSSGGAGGRGGAPSPAKRRLQARAQLGARAAQEEEFLFTLPVEVEWGALDKHLLRRFWGDHPEVRASLPDLSDRILIFCRGFEPARLQGRYLMQKVELLLSFYLLAPLWAGVARALALVGLTAPPPPLIARTPQKPDITFKCAMKTAAAAVRWRRAAANKDGVGLEDSLTVLHDACTIIERKTMSRHFPTGRSVLSHFFDIEACIRDVVVLFRRKPPKGARSQGEKEVLRPEGSDPASSARNINIRQFAGMPLADLEMVMPEKKVLVPGSVFVQLVVAALAALAGLMATFWQAQLDWKVWGSALMLLGSRASQVYFQASSERNEIEREMNKLLFERTVATQGAVLHTLTDEMSRQHIRECFLCYCCLLRAGKDMRDDDLDVKCERLLCKSFDLCLDFTTEAAIPKLTHWGLVRRLADGRLRAAPLCQALAALDAVWDSAFDFGPAVQASVSAVHASARHASAAAAAGGKAQGGTGTALPAASAPSAGGAAAAADFLRAVVEEEGEEEEEQSLLHTDGELQLTEDSEQAGEPAEHEQRWALAVVDVAAQAAAAAPVAHGGGEEGEEDLVAEHSVVRAPAAVDVEPVVGSCGSAEPAGYASGAVLAAALPGSDAACTESGFTQALPELPELGCGQLGTPPGDAAGPAEAEGSHQAPSRLSPPMRARRATSSSSLEAAPAVTLRVPRMRPGSSAGALLHGSPSATARLASHQLRHLESLRRQRAQQEAEALECLPSALLRATAEAAAARSPGQDSAVSESPSPRRTLLGGRAGVRRLGSAGRVRSPSRPLLG</sequence>
<dbReference type="PANTHER" id="PTHR33645:SF11">
    <property type="entry name" value="AMINOPEPTIDASE (DUF3754)"/>
    <property type="match status" value="1"/>
</dbReference>
<dbReference type="OrthoDB" id="2020015at2759"/>
<reference evidence="2 3" key="1">
    <citation type="journal article" date="2018" name="Plant J.">
        <title>Genome sequences of Chlorella sorokiniana UTEX 1602 and Micractinium conductrix SAG 241.80: implications to maltose excretion by a green alga.</title>
        <authorList>
            <person name="Arriola M.B."/>
            <person name="Velmurugan N."/>
            <person name="Zhang Y."/>
            <person name="Plunkett M.H."/>
            <person name="Hondzo H."/>
            <person name="Barney B.M."/>
        </authorList>
    </citation>
    <scope>NUCLEOTIDE SEQUENCE [LARGE SCALE GENOMIC DNA]</scope>
    <source>
        <strain evidence="2 3">SAG 241.80</strain>
    </source>
</reference>
<feature type="compositionally biased region" description="Low complexity" evidence="1">
    <location>
        <begin position="848"/>
        <end position="868"/>
    </location>
</feature>
<dbReference type="InterPro" id="IPR022227">
    <property type="entry name" value="DUF3754"/>
</dbReference>
<feature type="compositionally biased region" description="Low complexity" evidence="1">
    <location>
        <begin position="722"/>
        <end position="734"/>
    </location>
</feature>
<feature type="region of interest" description="Disordered" evidence="1">
    <location>
        <begin position="588"/>
        <end position="619"/>
    </location>
</feature>
<evidence type="ECO:0000313" key="2">
    <source>
        <dbReference type="EMBL" id="PSC67586.1"/>
    </source>
</evidence>
<feature type="region of interest" description="Disordered" evidence="1">
    <location>
        <begin position="719"/>
        <end position="784"/>
    </location>
</feature>
<gene>
    <name evidence="2" type="ORF">C2E20_8739</name>
</gene>
<dbReference type="PANTHER" id="PTHR33645">
    <property type="entry name" value="AMINOPEPTIDASE (DUF3754)"/>
    <property type="match status" value="1"/>
</dbReference>
<feature type="region of interest" description="Disordered" evidence="1">
    <location>
        <begin position="305"/>
        <end position="326"/>
    </location>
</feature>
<dbReference type="Pfam" id="PF12576">
    <property type="entry name" value="DUF3754"/>
    <property type="match status" value="1"/>
</dbReference>
<keyword evidence="3" id="KW-1185">Reference proteome</keyword>
<dbReference type="Proteomes" id="UP000239649">
    <property type="component" value="Unassembled WGS sequence"/>
</dbReference>
<organism evidence="2 3">
    <name type="scientific">Micractinium conductrix</name>
    <dbReference type="NCBI Taxonomy" id="554055"/>
    <lineage>
        <taxon>Eukaryota</taxon>
        <taxon>Viridiplantae</taxon>
        <taxon>Chlorophyta</taxon>
        <taxon>core chlorophytes</taxon>
        <taxon>Trebouxiophyceae</taxon>
        <taxon>Chlorellales</taxon>
        <taxon>Chlorellaceae</taxon>
        <taxon>Chlorella clade</taxon>
        <taxon>Micractinium</taxon>
    </lineage>
</organism>
<proteinExistence type="predicted"/>